<proteinExistence type="predicted"/>
<dbReference type="Proteomes" id="UP001497525">
    <property type="component" value="Unassembled WGS sequence"/>
</dbReference>
<evidence type="ECO:0000256" key="1">
    <source>
        <dbReference type="ARBA" id="ARBA00022737"/>
    </source>
</evidence>
<protein>
    <recommendedName>
        <fullName evidence="3">EF-hand domain-containing protein</fullName>
    </recommendedName>
</protein>
<sequence length="70" mass="8308">MNEEDIETIFRMIDKNGNGEINRKELKRFFKKCNLKMSNAEVKDYMNRMDVNNDGSISLGELKKMFLKRS</sequence>
<evidence type="ECO:0000256" key="2">
    <source>
        <dbReference type="ARBA" id="ARBA00022837"/>
    </source>
</evidence>
<accession>A0AAV2TT48</accession>
<dbReference type="InterPro" id="IPR018247">
    <property type="entry name" value="EF_Hand_1_Ca_BS"/>
</dbReference>
<keyword evidence="1" id="KW-0677">Repeat</keyword>
<dbReference type="Pfam" id="PF13499">
    <property type="entry name" value="EF-hand_7"/>
    <property type="match status" value="1"/>
</dbReference>
<evidence type="ECO:0000313" key="4">
    <source>
        <dbReference type="EMBL" id="CAL5139593.1"/>
    </source>
</evidence>
<evidence type="ECO:0000313" key="5">
    <source>
        <dbReference type="Proteomes" id="UP001497525"/>
    </source>
</evidence>
<dbReference type="AlphaFoldDB" id="A0AAV2TT48"/>
<organism evidence="4 5">
    <name type="scientific">Calicophoron daubneyi</name>
    <name type="common">Rumen fluke</name>
    <name type="synonym">Paramphistomum daubneyi</name>
    <dbReference type="NCBI Taxonomy" id="300641"/>
    <lineage>
        <taxon>Eukaryota</taxon>
        <taxon>Metazoa</taxon>
        <taxon>Spiralia</taxon>
        <taxon>Lophotrochozoa</taxon>
        <taxon>Platyhelminthes</taxon>
        <taxon>Trematoda</taxon>
        <taxon>Digenea</taxon>
        <taxon>Plagiorchiida</taxon>
        <taxon>Pronocephalata</taxon>
        <taxon>Paramphistomoidea</taxon>
        <taxon>Paramphistomidae</taxon>
        <taxon>Calicophoron</taxon>
    </lineage>
</organism>
<keyword evidence="2" id="KW-0106">Calcium</keyword>
<dbReference type="CDD" id="cd00051">
    <property type="entry name" value="EFh"/>
    <property type="match status" value="1"/>
</dbReference>
<dbReference type="InterPro" id="IPR050145">
    <property type="entry name" value="Centrin_CML-like"/>
</dbReference>
<evidence type="ECO:0000259" key="3">
    <source>
        <dbReference type="PROSITE" id="PS50222"/>
    </source>
</evidence>
<dbReference type="SMART" id="SM00054">
    <property type="entry name" value="EFh"/>
    <property type="match status" value="2"/>
</dbReference>
<dbReference type="InterPro" id="IPR002048">
    <property type="entry name" value="EF_hand_dom"/>
</dbReference>
<dbReference type="Gene3D" id="1.10.238.10">
    <property type="entry name" value="EF-hand"/>
    <property type="match status" value="1"/>
</dbReference>
<comment type="caution">
    <text evidence="4">The sequence shown here is derived from an EMBL/GenBank/DDBJ whole genome shotgun (WGS) entry which is preliminary data.</text>
</comment>
<gene>
    <name evidence="4" type="ORF">CDAUBV1_LOCUS14713</name>
</gene>
<dbReference type="GO" id="GO:0005509">
    <property type="term" value="F:calcium ion binding"/>
    <property type="evidence" value="ECO:0007669"/>
    <property type="project" value="InterPro"/>
</dbReference>
<dbReference type="EMBL" id="CAXLJL010000612">
    <property type="protein sequence ID" value="CAL5139593.1"/>
    <property type="molecule type" value="Genomic_DNA"/>
</dbReference>
<dbReference type="PROSITE" id="PS50222">
    <property type="entry name" value="EF_HAND_2"/>
    <property type="match status" value="2"/>
</dbReference>
<dbReference type="SUPFAM" id="SSF47473">
    <property type="entry name" value="EF-hand"/>
    <property type="match status" value="1"/>
</dbReference>
<name>A0AAV2TT48_CALDB</name>
<reference evidence="4" key="1">
    <citation type="submission" date="2024-06" db="EMBL/GenBank/DDBJ databases">
        <authorList>
            <person name="Liu X."/>
            <person name="Lenzi L."/>
            <person name="Haldenby T S."/>
            <person name="Uol C."/>
        </authorList>
    </citation>
    <scope>NUCLEOTIDE SEQUENCE</scope>
</reference>
<feature type="domain" description="EF-hand" evidence="3">
    <location>
        <begin position="37"/>
        <end position="70"/>
    </location>
</feature>
<feature type="domain" description="EF-hand" evidence="3">
    <location>
        <begin position="1"/>
        <end position="36"/>
    </location>
</feature>
<dbReference type="PANTHER" id="PTHR23050">
    <property type="entry name" value="CALCIUM BINDING PROTEIN"/>
    <property type="match status" value="1"/>
</dbReference>
<dbReference type="InterPro" id="IPR011992">
    <property type="entry name" value="EF-hand-dom_pair"/>
</dbReference>
<dbReference type="PROSITE" id="PS00018">
    <property type="entry name" value="EF_HAND_1"/>
    <property type="match status" value="2"/>
</dbReference>